<dbReference type="Proteomes" id="UP001239213">
    <property type="component" value="Unassembled WGS sequence"/>
</dbReference>
<keyword evidence="2" id="KW-1185">Reference proteome</keyword>
<organism evidence="1 2">
    <name type="scientific">Colletotrichum cuscutae</name>
    <dbReference type="NCBI Taxonomy" id="1209917"/>
    <lineage>
        <taxon>Eukaryota</taxon>
        <taxon>Fungi</taxon>
        <taxon>Dikarya</taxon>
        <taxon>Ascomycota</taxon>
        <taxon>Pezizomycotina</taxon>
        <taxon>Sordariomycetes</taxon>
        <taxon>Hypocreomycetidae</taxon>
        <taxon>Glomerellales</taxon>
        <taxon>Glomerellaceae</taxon>
        <taxon>Colletotrichum</taxon>
        <taxon>Colletotrichum acutatum species complex</taxon>
    </lineage>
</organism>
<dbReference type="EMBL" id="MPDP01000295">
    <property type="protein sequence ID" value="KAK1452677.1"/>
    <property type="molecule type" value="Genomic_DNA"/>
</dbReference>
<proteinExistence type="predicted"/>
<sequence>MLLAAVGPRPQDDYSCSYRPAWPSAALLTRPIAPNVPSVGSFYHFRVLCFNATIQPKIDRTTHHRHYRHYRHIRFERRLSCPFLSCI</sequence>
<protein>
    <submittedName>
        <fullName evidence="1">Uncharacterized protein</fullName>
    </submittedName>
</protein>
<accession>A0AAI9XLS4</accession>
<gene>
    <name evidence="1" type="ORF">CCUS01_10718</name>
</gene>
<evidence type="ECO:0000313" key="2">
    <source>
        <dbReference type="Proteomes" id="UP001239213"/>
    </source>
</evidence>
<reference evidence="1" key="1">
    <citation type="submission" date="2016-11" db="EMBL/GenBank/DDBJ databases">
        <title>The genome sequence of Colletotrichum cuscutae.</title>
        <authorList>
            <person name="Baroncelli R."/>
        </authorList>
    </citation>
    <scope>NUCLEOTIDE SEQUENCE</scope>
    <source>
        <strain evidence="1">IMI 304802</strain>
    </source>
</reference>
<name>A0AAI9XLS4_9PEZI</name>
<comment type="caution">
    <text evidence="1">The sequence shown here is derived from an EMBL/GenBank/DDBJ whole genome shotgun (WGS) entry which is preliminary data.</text>
</comment>
<evidence type="ECO:0000313" key="1">
    <source>
        <dbReference type="EMBL" id="KAK1452677.1"/>
    </source>
</evidence>
<dbReference type="AlphaFoldDB" id="A0AAI9XLS4"/>